<evidence type="ECO:0000313" key="2">
    <source>
        <dbReference type="EMBL" id="KAK8995282.1"/>
    </source>
</evidence>
<comment type="caution">
    <text evidence="2">The sequence shown here is derived from an EMBL/GenBank/DDBJ whole genome shotgun (WGS) entry which is preliminary data.</text>
</comment>
<keyword evidence="3" id="KW-1185">Reference proteome</keyword>
<evidence type="ECO:0000256" key="1">
    <source>
        <dbReference type="SAM" id="MobiDB-lite"/>
    </source>
</evidence>
<sequence>MADCFNIRFHWMEISFYLRNQLDGKRQQIPVLNIYDVQPWEGTLSNGFTSHLTSHQDKRGKLGQAEAEAELTELRLVDIGRRQMAKPCAVTTTPMLRHQFSFCRVYVVSGSFRTFDRRPLEPVSRGTQVRDNRTATSFERASMMENTTSPPCASHSSVSDPPEASEDDIWDNLA</sequence>
<gene>
    <name evidence="2" type="ORF">V6N11_069723</name>
</gene>
<proteinExistence type="predicted"/>
<feature type="compositionally biased region" description="Polar residues" evidence="1">
    <location>
        <begin position="134"/>
        <end position="159"/>
    </location>
</feature>
<reference evidence="2 3" key="1">
    <citation type="journal article" date="2024" name="G3 (Bethesda)">
        <title>Genome assembly of Hibiscus sabdariffa L. provides insights into metabolisms of medicinal natural products.</title>
        <authorList>
            <person name="Kim T."/>
        </authorList>
    </citation>
    <scope>NUCLEOTIDE SEQUENCE [LARGE SCALE GENOMIC DNA]</scope>
    <source>
        <strain evidence="2">TK-2024</strain>
        <tissue evidence="2">Old leaves</tissue>
    </source>
</reference>
<dbReference type="EMBL" id="JBBPBN010000046">
    <property type="protein sequence ID" value="KAK8995282.1"/>
    <property type="molecule type" value="Genomic_DNA"/>
</dbReference>
<feature type="compositionally biased region" description="Acidic residues" evidence="1">
    <location>
        <begin position="163"/>
        <end position="174"/>
    </location>
</feature>
<protein>
    <submittedName>
        <fullName evidence="2">Uncharacterized protein</fullName>
    </submittedName>
</protein>
<feature type="region of interest" description="Disordered" evidence="1">
    <location>
        <begin position="122"/>
        <end position="174"/>
    </location>
</feature>
<accession>A0ABR2Q478</accession>
<evidence type="ECO:0000313" key="3">
    <source>
        <dbReference type="Proteomes" id="UP001396334"/>
    </source>
</evidence>
<dbReference type="Proteomes" id="UP001396334">
    <property type="component" value="Unassembled WGS sequence"/>
</dbReference>
<name>A0ABR2Q478_9ROSI</name>
<organism evidence="2 3">
    <name type="scientific">Hibiscus sabdariffa</name>
    <name type="common">roselle</name>
    <dbReference type="NCBI Taxonomy" id="183260"/>
    <lineage>
        <taxon>Eukaryota</taxon>
        <taxon>Viridiplantae</taxon>
        <taxon>Streptophyta</taxon>
        <taxon>Embryophyta</taxon>
        <taxon>Tracheophyta</taxon>
        <taxon>Spermatophyta</taxon>
        <taxon>Magnoliopsida</taxon>
        <taxon>eudicotyledons</taxon>
        <taxon>Gunneridae</taxon>
        <taxon>Pentapetalae</taxon>
        <taxon>rosids</taxon>
        <taxon>malvids</taxon>
        <taxon>Malvales</taxon>
        <taxon>Malvaceae</taxon>
        <taxon>Malvoideae</taxon>
        <taxon>Hibiscus</taxon>
    </lineage>
</organism>